<evidence type="ECO:0000313" key="4">
    <source>
        <dbReference type="Proteomes" id="UP001317532"/>
    </source>
</evidence>
<name>A0AAN1XX74_UNVUL</name>
<dbReference type="EMBL" id="AP025523">
    <property type="protein sequence ID" value="BDE06624.1"/>
    <property type="molecule type" value="Genomic_DNA"/>
</dbReference>
<feature type="chain" id="PRO_5042861716" description="Lipoprotein" evidence="2">
    <location>
        <begin position="20"/>
        <end position="425"/>
    </location>
</feature>
<evidence type="ECO:0008006" key="5">
    <source>
        <dbReference type="Google" id="ProtNLM"/>
    </source>
</evidence>
<organism evidence="3 4">
    <name type="scientific">Vulcanimicrobium alpinum</name>
    <dbReference type="NCBI Taxonomy" id="3016050"/>
    <lineage>
        <taxon>Bacteria</taxon>
        <taxon>Bacillati</taxon>
        <taxon>Vulcanimicrobiota</taxon>
        <taxon>Vulcanimicrobiia</taxon>
        <taxon>Vulcanimicrobiales</taxon>
        <taxon>Vulcanimicrobiaceae</taxon>
        <taxon>Vulcanimicrobium</taxon>
    </lineage>
</organism>
<feature type="compositionally biased region" description="Polar residues" evidence="1">
    <location>
        <begin position="77"/>
        <end position="90"/>
    </location>
</feature>
<keyword evidence="2" id="KW-0732">Signal</keyword>
<protein>
    <recommendedName>
        <fullName evidence="5">Lipoprotein</fullName>
    </recommendedName>
</protein>
<accession>A0AAN1XX74</accession>
<reference evidence="3 4" key="1">
    <citation type="journal article" date="2022" name="ISME Commun">
        <title>Vulcanimicrobium alpinus gen. nov. sp. nov., the first cultivated representative of the candidate phylum 'Eremiobacterota', is a metabolically versatile aerobic anoxygenic phototroph.</title>
        <authorList>
            <person name="Yabe S."/>
            <person name="Muto K."/>
            <person name="Abe K."/>
            <person name="Yokota A."/>
            <person name="Staudigel H."/>
            <person name="Tebo B.M."/>
        </authorList>
    </citation>
    <scope>NUCLEOTIDE SEQUENCE [LARGE SCALE GENOMIC DNA]</scope>
    <source>
        <strain evidence="3 4">WC8-2</strain>
    </source>
</reference>
<evidence type="ECO:0000313" key="3">
    <source>
        <dbReference type="EMBL" id="BDE06624.1"/>
    </source>
</evidence>
<evidence type="ECO:0000256" key="1">
    <source>
        <dbReference type="SAM" id="MobiDB-lite"/>
    </source>
</evidence>
<dbReference type="AlphaFoldDB" id="A0AAN1XX74"/>
<feature type="region of interest" description="Disordered" evidence="1">
    <location>
        <begin position="66"/>
        <end position="90"/>
    </location>
</feature>
<dbReference type="KEGG" id="vab:WPS_19000"/>
<dbReference type="Proteomes" id="UP001317532">
    <property type="component" value="Chromosome"/>
</dbReference>
<proteinExistence type="predicted"/>
<dbReference type="PROSITE" id="PS51257">
    <property type="entry name" value="PROKAR_LIPOPROTEIN"/>
    <property type="match status" value="1"/>
</dbReference>
<sequence length="425" mass="46246">MFAFRLPLTASAFVIAVLAAGCGGSGVSHQTSPVPPTGSTVSSTAKFPIPQSKAFAVPRAPSFAVPAAPPPRDAAGSTRSTQSTPSTNPFFNGEQPLSNGVYYLQFANSNIFGYYAFLSDPHYIYHFDAGYEYVFDSTDPNAVYLYDFASGHFWYTGANQWPYVYDFTLKAELYYYPDTNNAGHYTTNPRYFYNFGTSQVITMPASSPSPSPTPSPTPIPIAATTTTLSRAYPNAGTPNVLPTFKPQLDQYGYGITIDGYTPAPNISYGFHRNVVVAIIKDGTLLQLPVGVGLVNPTVTPCAAGPGMNNPYVTANDEAYQIHEHDWGGVWHLEPHSTTETFKLGSLFDIWGNQPIDRTHVANQTGNVRIFSYDSNAANPVATEYMGNPYDFVFGSFNGDVTIIEIGTFAPLPHFVIDPNYETFSC</sequence>
<evidence type="ECO:0000256" key="2">
    <source>
        <dbReference type="SAM" id="SignalP"/>
    </source>
</evidence>
<keyword evidence="4" id="KW-1185">Reference proteome</keyword>
<gene>
    <name evidence="3" type="ORF">WPS_19000</name>
</gene>
<feature type="signal peptide" evidence="2">
    <location>
        <begin position="1"/>
        <end position="19"/>
    </location>
</feature>